<sequence>MPQGPAQDLEDSKQVPRVLAPNARSPATSYKTEWSEYKDEVDEVKAHPSAAVVLAERTAVAAKEAVVQIKTLLTVNSTLLARFTCFKANLRTRLEIPPAARHDDFVRMLVKDVTNAAAGNKDNSSNRGSAEGSA</sequence>
<reference evidence="2" key="1">
    <citation type="submission" date="2018-12" db="EMBL/GenBank/DDBJ databases">
        <authorList>
            <person name="Syme R.A."/>
            <person name="Farfan-Caceres L."/>
            <person name="Lichtenzveig J."/>
        </authorList>
    </citation>
    <scope>NUCLEOTIDE SEQUENCE</scope>
    <source>
        <strain evidence="2">Al4</strain>
    </source>
</reference>
<gene>
    <name evidence="2" type="ORF">EKO04_001424</name>
</gene>
<evidence type="ECO:0000256" key="1">
    <source>
        <dbReference type="SAM" id="MobiDB-lite"/>
    </source>
</evidence>
<reference evidence="2" key="2">
    <citation type="submission" date="2020-09" db="EMBL/GenBank/DDBJ databases">
        <title>Reference genome assembly for Australian Ascochyta lentis isolate Al4.</title>
        <authorList>
            <person name="Lee R.C."/>
            <person name="Farfan-Caceres L.M."/>
            <person name="Debler J.W."/>
            <person name="Williams A.H."/>
            <person name="Henares B.M."/>
        </authorList>
    </citation>
    <scope>NUCLEOTIDE SEQUENCE</scope>
    <source>
        <strain evidence="2">Al4</strain>
    </source>
</reference>
<dbReference type="AlphaFoldDB" id="A0A8H7JB32"/>
<name>A0A8H7JB32_9PLEO</name>
<comment type="caution">
    <text evidence="2">The sequence shown here is derived from an EMBL/GenBank/DDBJ whole genome shotgun (WGS) entry which is preliminary data.</text>
</comment>
<keyword evidence="3" id="KW-1185">Reference proteome</keyword>
<feature type="region of interest" description="Disordered" evidence="1">
    <location>
        <begin position="1"/>
        <end position="31"/>
    </location>
</feature>
<organism evidence="2 3">
    <name type="scientific">Ascochyta lentis</name>
    <dbReference type="NCBI Taxonomy" id="205686"/>
    <lineage>
        <taxon>Eukaryota</taxon>
        <taxon>Fungi</taxon>
        <taxon>Dikarya</taxon>
        <taxon>Ascomycota</taxon>
        <taxon>Pezizomycotina</taxon>
        <taxon>Dothideomycetes</taxon>
        <taxon>Pleosporomycetidae</taxon>
        <taxon>Pleosporales</taxon>
        <taxon>Pleosporineae</taxon>
        <taxon>Didymellaceae</taxon>
        <taxon>Ascochyta</taxon>
    </lineage>
</organism>
<evidence type="ECO:0000313" key="2">
    <source>
        <dbReference type="EMBL" id="KAF9700274.1"/>
    </source>
</evidence>
<dbReference type="EMBL" id="RZGK01000003">
    <property type="protein sequence ID" value="KAF9700274.1"/>
    <property type="molecule type" value="Genomic_DNA"/>
</dbReference>
<protein>
    <submittedName>
        <fullName evidence="2">Uncharacterized protein</fullName>
    </submittedName>
</protein>
<evidence type="ECO:0000313" key="3">
    <source>
        <dbReference type="Proteomes" id="UP000651452"/>
    </source>
</evidence>
<accession>A0A8H7JB32</accession>
<proteinExistence type="predicted"/>
<dbReference type="Proteomes" id="UP000651452">
    <property type="component" value="Unassembled WGS sequence"/>
</dbReference>